<feature type="signal peptide" evidence="1">
    <location>
        <begin position="1"/>
        <end position="24"/>
    </location>
</feature>
<keyword evidence="3" id="KW-1185">Reference proteome</keyword>
<reference evidence="2" key="1">
    <citation type="submission" date="2020-06" db="EMBL/GenBank/DDBJ databases">
        <title>Paenibacillus sp. nov., isolated from soil.</title>
        <authorList>
            <person name="Seo Y.L."/>
        </authorList>
    </citation>
    <scope>NUCLEOTIDE SEQUENCE [LARGE SCALE GENOMIC DNA]</scope>
    <source>
        <strain evidence="2">JW14</strain>
    </source>
</reference>
<organism evidence="2 3">
    <name type="scientific">Paenibacillus agri</name>
    <dbReference type="NCBI Taxonomy" id="2744309"/>
    <lineage>
        <taxon>Bacteria</taxon>
        <taxon>Bacillati</taxon>
        <taxon>Bacillota</taxon>
        <taxon>Bacilli</taxon>
        <taxon>Bacillales</taxon>
        <taxon>Paenibacillaceae</taxon>
        <taxon>Paenibacillus</taxon>
    </lineage>
</organism>
<name>A0A850EE26_9BACL</name>
<sequence length="176" mass="19637">MFKKKSAYVLPVVVLLFLSLITSASTVGTLARAEGRGDTVQHATVYIHSLHSNQGVLSASTDEIEWYQGAEADKIFAQREPEAAAELGGTPDGYYIVNDSQTLTTYRVAPDATVIMQIYDRTGKLEDIDIHWNEKISLEEFTHQFAKNNNLDLSQFPYHLTIKDGVITSIVQQYIP</sequence>
<dbReference type="Proteomes" id="UP000564806">
    <property type="component" value="Unassembled WGS sequence"/>
</dbReference>
<dbReference type="AlphaFoldDB" id="A0A850EE26"/>
<feature type="chain" id="PRO_5039518787" evidence="1">
    <location>
        <begin position="25"/>
        <end position="176"/>
    </location>
</feature>
<gene>
    <name evidence="2" type="ORF">HPT30_03630</name>
</gene>
<keyword evidence="1" id="KW-0732">Signal</keyword>
<evidence type="ECO:0000256" key="1">
    <source>
        <dbReference type="SAM" id="SignalP"/>
    </source>
</evidence>
<comment type="caution">
    <text evidence="2">The sequence shown here is derived from an EMBL/GenBank/DDBJ whole genome shotgun (WGS) entry which is preliminary data.</text>
</comment>
<accession>A0A850EE26</accession>
<protein>
    <submittedName>
        <fullName evidence="2">Uncharacterized protein</fullName>
    </submittedName>
</protein>
<evidence type="ECO:0000313" key="3">
    <source>
        <dbReference type="Proteomes" id="UP000564806"/>
    </source>
</evidence>
<evidence type="ECO:0000313" key="2">
    <source>
        <dbReference type="EMBL" id="NUU59445.1"/>
    </source>
</evidence>
<dbReference type="RefSeq" id="WP_175370126.1">
    <property type="nucleotide sequence ID" value="NZ_JABWCS010000186.1"/>
</dbReference>
<proteinExistence type="predicted"/>
<dbReference type="EMBL" id="JABWCS010000186">
    <property type="protein sequence ID" value="NUU59445.1"/>
    <property type="molecule type" value="Genomic_DNA"/>
</dbReference>